<dbReference type="KEGG" id="noy:EXE57_07225"/>
<name>A0A4P7GJD9_9ACTN</name>
<dbReference type="CDD" id="cd03498">
    <property type="entry name" value="SQR_TypeB_2_TM"/>
    <property type="match status" value="1"/>
</dbReference>
<dbReference type="GO" id="GO:0016020">
    <property type="term" value="C:membrane"/>
    <property type="evidence" value="ECO:0007669"/>
    <property type="project" value="InterPro"/>
</dbReference>
<keyword evidence="1" id="KW-0472">Membrane</keyword>
<dbReference type="OrthoDB" id="9788081at2"/>
<feature type="transmembrane region" description="Helical" evidence="1">
    <location>
        <begin position="206"/>
        <end position="231"/>
    </location>
</feature>
<keyword evidence="3" id="KW-1185">Reference proteome</keyword>
<dbReference type="NCBIfam" id="TIGR02046">
    <property type="entry name" value="sdhC_b558_fam"/>
    <property type="match status" value="1"/>
</dbReference>
<feature type="transmembrane region" description="Helical" evidence="1">
    <location>
        <begin position="73"/>
        <end position="94"/>
    </location>
</feature>
<dbReference type="RefSeq" id="WP_135075688.1">
    <property type="nucleotide sequence ID" value="NZ_CP038267.1"/>
</dbReference>
<protein>
    <submittedName>
        <fullName evidence="2">Succinate dehydrogenase cytochrome b subunit</fullName>
    </submittedName>
</protein>
<evidence type="ECO:0000256" key="1">
    <source>
        <dbReference type="SAM" id="Phobius"/>
    </source>
</evidence>
<dbReference type="InterPro" id="IPR011138">
    <property type="entry name" value="Cytochrome_b-558"/>
</dbReference>
<dbReference type="Proteomes" id="UP000294894">
    <property type="component" value="Chromosome"/>
</dbReference>
<evidence type="ECO:0000313" key="2">
    <source>
        <dbReference type="EMBL" id="QBR92095.1"/>
    </source>
</evidence>
<keyword evidence="1" id="KW-0812">Transmembrane</keyword>
<sequence length="233" mass="25339">MATPTLVKGARSTRSTIALKLLMAVSGIVFIGFVLLHMYGNLKAFAGHDAFNEYAHHLRVLGEPMLPHEGALWIIRVVLLGSLLAHVYAAFTLWSRAKRARSTSYVMKKRTGATFASLMMRWGGVTLLLFIVWHLLNFTVVKVNPTGGSTSDPYNLLVDSFSTWWLTLIYLAAMAMLGAHLHHGIWSAAQTLGLTGTAHARQRAKAVGFTLALIISVGFSLVPVAVLAGIISK</sequence>
<dbReference type="EMBL" id="CP038267">
    <property type="protein sequence ID" value="QBR92095.1"/>
    <property type="molecule type" value="Genomic_DNA"/>
</dbReference>
<dbReference type="InterPro" id="IPR034804">
    <property type="entry name" value="SQR/QFR_C/D"/>
</dbReference>
<proteinExistence type="predicted"/>
<feature type="transmembrane region" description="Helical" evidence="1">
    <location>
        <begin position="164"/>
        <end position="185"/>
    </location>
</feature>
<feature type="transmembrane region" description="Helical" evidence="1">
    <location>
        <begin position="21"/>
        <end position="39"/>
    </location>
</feature>
<dbReference type="SUPFAM" id="SSF81343">
    <property type="entry name" value="Fumarate reductase respiratory complex transmembrane subunits"/>
    <property type="match status" value="1"/>
</dbReference>
<reference evidence="2 3" key="1">
    <citation type="submission" date="2019-03" db="EMBL/GenBank/DDBJ databases">
        <title>Three New Species of Nocardioides, Nocardioides euryhalodurans sp. nov., Nocardioides seonyuensis sp. nov. and Nocardioides eburneoflavus sp. nov., Iolated from Soil.</title>
        <authorList>
            <person name="Roh S.G."/>
            <person name="Lee C."/>
            <person name="Kim M.-K."/>
            <person name="Kim S.B."/>
        </authorList>
    </citation>
    <scope>NUCLEOTIDE SEQUENCE [LARGE SCALE GENOMIC DNA]</scope>
    <source>
        <strain evidence="2 3">MMS17-SY117</strain>
    </source>
</reference>
<evidence type="ECO:0000313" key="3">
    <source>
        <dbReference type="Proteomes" id="UP000294894"/>
    </source>
</evidence>
<accession>A0A4P7GJD9</accession>
<feature type="transmembrane region" description="Helical" evidence="1">
    <location>
        <begin position="115"/>
        <end position="136"/>
    </location>
</feature>
<gene>
    <name evidence="2" type="ORF">EXE57_07225</name>
</gene>
<keyword evidence="1" id="KW-1133">Transmembrane helix</keyword>
<organism evidence="2 3">
    <name type="scientific">Nocardioides euryhalodurans</name>
    <dbReference type="NCBI Taxonomy" id="2518370"/>
    <lineage>
        <taxon>Bacteria</taxon>
        <taxon>Bacillati</taxon>
        <taxon>Actinomycetota</taxon>
        <taxon>Actinomycetes</taxon>
        <taxon>Propionibacteriales</taxon>
        <taxon>Nocardioidaceae</taxon>
        <taxon>Nocardioides</taxon>
    </lineage>
</organism>
<dbReference type="Gene3D" id="1.20.1300.10">
    <property type="entry name" value="Fumarate reductase/succinate dehydrogenase, transmembrane subunit"/>
    <property type="match status" value="1"/>
</dbReference>
<dbReference type="AlphaFoldDB" id="A0A4P7GJD9"/>